<evidence type="ECO:0000256" key="9">
    <source>
        <dbReference type="ARBA" id="ARBA00022679"/>
    </source>
</evidence>
<comment type="function">
    <text evidence="2">Purine salvage pathway enzyme that catalyzes the transfer of the ribosyl-5-phosphate group from 5-phospho-alpha-D-ribose 1-diphosphate (PRPP) to the N9 position of the 6-oxopurines hypoxanthine and guanine to form the corresponding ribonucleotides IMP (inosine 5'-monophosphate) and GMP (guanosine 5'-monophosphate), with the release of PPi.</text>
</comment>
<evidence type="ECO:0000256" key="7">
    <source>
        <dbReference type="ARBA" id="ARBA00022490"/>
    </source>
</evidence>
<protein>
    <recommendedName>
        <fullName evidence="16">Hypoxanthine phosphoribosyltransferase</fullName>
        <ecNumber evidence="16">2.4.2.8</ecNumber>
    </recommendedName>
</protein>
<keyword evidence="19" id="KW-1185">Reference proteome</keyword>
<evidence type="ECO:0000256" key="4">
    <source>
        <dbReference type="ARBA" id="ARBA00004669"/>
    </source>
</evidence>
<evidence type="ECO:0000313" key="18">
    <source>
        <dbReference type="EMBL" id="MBP2025952.1"/>
    </source>
</evidence>
<evidence type="ECO:0000256" key="11">
    <source>
        <dbReference type="ARBA" id="ARBA00022726"/>
    </source>
</evidence>
<dbReference type="Proteomes" id="UP001519306">
    <property type="component" value="Unassembled WGS sequence"/>
</dbReference>
<dbReference type="Pfam" id="PF00156">
    <property type="entry name" value="Pribosyltran"/>
    <property type="match status" value="1"/>
</dbReference>
<dbReference type="InterPro" id="IPR005904">
    <property type="entry name" value="Hxn_phspho_trans"/>
</dbReference>
<dbReference type="EMBL" id="JAGGLJ010000016">
    <property type="protein sequence ID" value="MBP2025952.1"/>
    <property type="molecule type" value="Genomic_DNA"/>
</dbReference>
<gene>
    <name evidence="18" type="ORF">J2Z71_001504</name>
</gene>
<feature type="domain" description="Phosphoribosyltransferase" evidence="17">
    <location>
        <begin position="14"/>
        <end position="156"/>
    </location>
</feature>
<evidence type="ECO:0000256" key="8">
    <source>
        <dbReference type="ARBA" id="ARBA00022676"/>
    </source>
</evidence>
<name>A0ABS4KDW9_9FIRM</name>
<dbReference type="EC" id="2.4.2.8" evidence="16"/>
<dbReference type="PANTHER" id="PTHR43340">
    <property type="entry name" value="HYPOXANTHINE-GUANINE PHOSPHORIBOSYLTRANSFERASE"/>
    <property type="match status" value="1"/>
</dbReference>
<comment type="subcellular location">
    <subcellularLocation>
        <location evidence="3 16">Cytoplasm</location>
    </subcellularLocation>
</comment>
<evidence type="ECO:0000313" key="19">
    <source>
        <dbReference type="Proteomes" id="UP001519306"/>
    </source>
</evidence>
<evidence type="ECO:0000256" key="10">
    <source>
        <dbReference type="ARBA" id="ARBA00022723"/>
    </source>
</evidence>
<comment type="cofactor">
    <cofactor evidence="1 16">
        <name>Mg(2+)</name>
        <dbReference type="ChEBI" id="CHEBI:18420"/>
    </cofactor>
</comment>
<dbReference type="InterPro" id="IPR029057">
    <property type="entry name" value="PRTase-like"/>
</dbReference>
<evidence type="ECO:0000256" key="14">
    <source>
        <dbReference type="ARBA" id="ARBA00048811"/>
    </source>
</evidence>
<evidence type="ECO:0000259" key="17">
    <source>
        <dbReference type="Pfam" id="PF00156"/>
    </source>
</evidence>
<comment type="pathway">
    <text evidence="5">Purine metabolism; GMP biosynthesis via salvage pathway; GMP from guanine: step 1/1.</text>
</comment>
<proteinExistence type="inferred from homology"/>
<keyword evidence="10 16" id="KW-0479">Metal-binding</keyword>
<evidence type="ECO:0000256" key="16">
    <source>
        <dbReference type="RuleBase" id="RU364099"/>
    </source>
</evidence>
<evidence type="ECO:0000256" key="15">
    <source>
        <dbReference type="ARBA" id="ARBA00049402"/>
    </source>
</evidence>
<dbReference type="NCBIfam" id="TIGR01203">
    <property type="entry name" value="HGPRTase"/>
    <property type="match status" value="1"/>
</dbReference>
<evidence type="ECO:0000256" key="12">
    <source>
        <dbReference type="ARBA" id="ARBA00022741"/>
    </source>
</evidence>
<dbReference type="Gene3D" id="3.40.50.2020">
    <property type="match status" value="1"/>
</dbReference>
<keyword evidence="7 16" id="KW-0963">Cytoplasm</keyword>
<organism evidence="18 19">
    <name type="scientific">Peptoniphilus stercorisuis</name>
    <dbReference type="NCBI Taxonomy" id="1436965"/>
    <lineage>
        <taxon>Bacteria</taxon>
        <taxon>Bacillati</taxon>
        <taxon>Bacillota</taxon>
        <taxon>Tissierellia</taxon>
        <taxon>Tissierellales</taxon>
        <taxon>Peptoniphilaceae</taxon>
        <taxon>Peptoniphilus</taxon>
    </lineage>
</organism>
<comment type="similarity">
    <text evidence="6 16">Belongs to the purine/pyrimidine phosphoribosyltransferase family.</text>
</comment>
<keyword evidence="12 16" id="KW-0547">Nucleotide-binding</keyword>
<dbReference type="RefSeq" id="WP_210061707.1">
    <property type="nucleotide sequence ID" value="NZ_JAGGLJ010000016.1"/>
</dbReference>
<keyword evidence="9 16" id="KW-0808">Transferase</keyword>
<evidence type="ECO:0000256" key="5">
    <source>
        <dbReference type="ARBA" id="ARBA00004676"/>
    </source>
</evidence>
<dbReference type="InterPro" id="IPR000836">
    <property type="entry name" value="PRTase_dom"/>
</dbReference>
<comment type="pathway">
    <text evidence="4 16">Purine metabolism; IMP biosynthesis via salvage pathway; IMP from hypoxanthine: step 1/1.</text>
</comment>
<evidence type="ECO:0000256" key="3">
    <source>
        <dbReference type="ARBA" id="ARBA00004496"/>
    </source>
</evidence>
<keyword evidence="13 16" id="KW-0460">Magnesium</keyword>
<comment type="caution">
    <text evidence="18">The sequence shown here is derived from an EMBL/GenBank/DDBJ whole genome shotgun (WGS) entry which is preliminary data.</text>
</comment>
<comment type="catalytic activity">
    <reaction evidence="14">
        <text>GMP + diphosphate = guanine + 5-phospho-alpha-D-ribose 1-diphosphate</text>
        <dbReference type="Rhea" id="RHEA:25424"/>
        <dbReference type="ChEBI" id="CHEBI:16235"/>
        <dbReference type="ChEBI" id="CHEBI:33019"/>
        <dbReference type="ChEBI" id="CHEBI:58017"/>
        <dbReference type="ChEBI" id="CHEBI:58115"/>
        <dbReference type="EC" id="2.4.2.8"/>
    </reaction>
    <physiologicalReaction direction="right-to-left" evidence="14">
        <dbReference type="Rhea" id="RHEA:25426"/>
    </physiologicalReaction>
</comment>
<reference evidence="18 19" key="1">
    <citation type="submission" date="2021-03" db="EMBL/GenBank/DDBJ databases">
        <title>Genomic Encyclopedia of Type Strains, Phase IV (KMG-IV): sequencing the most valuable type-strain genomes for metagenomic binning, comparative biology and taxonomic classification.</title>
        <authorList>
            <person name="Goeker M."/>
        </authorList>
    </citation>
    <scope>NUCLEOTIDE SEQUENCE [LARGE SCALE GENOMIC DNA]</scope>
    <source>
        <strain evidence="18 19">DSM 27563</strain>
    </source>
</reference>
<evidence type="ECO:0000256" key="6">
    <source>
        <dbReference type="ARBA" id="ARBA00008391"/>
    </source>
</evidence>
<keyword evidence="8 16" id="KW-0328">Glycosyltransferase</keyword>
<comment type="catalytic activity">
    <reaction evidence="15">
        <text>IMP + diphosphate = hypoxanthine + 5-phospho-alpha-D-ribose 1-diphosphate</text>
        <dbReference type="Rhea" id="RHEA:17973"/>
        <dbReference type="ChEBI" id="CHEBI:17368"/>
        <dbReference type="ChEBI" id="CHEBI:33019"/>
        <dbReference type="ChEBI" id="CHEBI:58017"/>
        <dbReference type="ChEBI" id="CHEBI:58053"/>
        <dbReference type="EC" id="2.4.2.8"/>
    </reaction>
    <physiologicalReaction direction="right-to-left" evidence="15">
        <dbReference type="Rhea" id="RHEA:17975"/>
    </physiologicalReaction>
</comment>
<dbReference type="GO" id="GO:0016757">
    <property type="term" value="F:glycosyltransferase activity"/>
    <property type="evidence" value="ECO:0007669"/>
    <property type="project" value="UniProtKB-KW"/>
</dbReference>
<dbReference type="CDD" id="cd06223">
    <property type="entry name" value="PRTases_typeI"/>
    <property type="match status" value="1"/>
</dbReference>
<evidence type="ECO:0000256" key="1">
    <source>
        <dbReference type="ARBA" id="ARBA00001946"/>
    </source>
</evidence>
<dbReference type="InterPro" id="IPR050408">
    <property type="entry name" value="HGPRT"/>
</dbReference>
<dbReference type="PANTHER" id="PTHR43340:SF1">
    <property type="entry name" value="HYPOXANTHINE PHOSPHORIBOSYLTRANSFERASE"/>
    <property type="match status" value="1"/>
</dbReference>
<evidence type="ECO:0000256" key="13">
    <source>
        <dbReference type="ARBA" id="ARBA00022842"/>
    </source>
</evidence>
<evidence type="ECO:0000256" key="2">
    <source>
        <dbReference type="ARBA" id="ARBA00002049"/>
    </source>
</evidence>
<sequence>MKEIESVLFSEEVIEKKCCELGERISRDFDGEVLVVGILKGAVPFMSELVKRIELPIRMDFMDVSSYEGSVSTGKIKILKDVENDVRDKDVIIVEDIIDTGNTLSYLSELFKLRGAKSVTICSLLTKPSRREKEVEVKYIGFEIEDYFVVGYGMDYNEKYRNLPYIGILSEKVYK</sequence>
<keyword evidence="11 16" id="KW-0660">Purine salvage</keyword>
<dbReference type="SUPFAM" id="SSF53271">
    <property type="entry name" value="PRTase-like"/>
    <property type="match status" value="1"/>
</dbReference>
<accession>A0ABS4KDW9</accession>